<comment type="caution">
    <text evidence="2">The sequence shown here is derived from an EMBL/GenBank/DDBJ whole genome shotgun (WGS) entry which is preliminary data.</text>
</comment>
<dbReference type="OrthoDB" id="7062363at2"/>
<keyword evidence="1" id="KW-1133">Transmembrane helix</keyword>
<accession>A0A558AUR6</accession>
<feature type="transmembrane region" description="Helical" evidence="1">
    <location>
        <begin position="46"/>
        <end position="68"/>
    </location>
</feature>
<proteinExistence type="predicted"/>
<dbReference type="AlphaFoldDB" id="A0A558AUR6"/>
<feature type="transmembrane region" description="Helical" evidence="1">
    <location>
        <begin position="9"/>
        <end position="26"/>
    </location>
</feature>
<dbReference type="EMBL" id="VMSJ01000002">
    <property type="protein sequence ID" value="TVT28024.1"/>
    <property type="molecule type" value="Genomic_DNA"/>
</dbReference>
<name>A0A558AUR6_9STAP</name>
<gene>
    <name evidence="2" type="ORF">FO441_06305</name>
</gene>
<feature type="transmembrane region" description="Helical" evidence="1">
    <location>
        <begin position="126"/>
        <end position="149"/>
    </location>
</feature>
<keyword evidence="1" id="KW-0472">Membrane</keyword>
<evidence type="ECO:0000256" key="1">
    <source>
        <dbReference type="SAM" id="Phobius"/>
    </source>
</evidence>
<organism evidence="2 3">
    <name type="scientific">Salinicoccus cyprini</name>
    <dbReference type="NCBI Taxonomy" id="2493691"/>
    <lineage>
        <taxon>Bacteria</taxon>
        <taxon>Bacillati</taxon>
        <taxon>Bacillota</taxon>
        <taxon>Bacilli</taxon>
        <taxon>Bacillales</taxon>
        <taxon>Staphylococcaceae</taxon>
        <taxon>Salinicoccus</taxon>
    </lineage>
</organism>
<evidence type="ECO:0000313" key="2">
    <source>
        <dbReference type="EMBL" id="TVT28024.1"/>
    </source>
</evidence>
<dbReference type="InterPro" id="IPR021529">
    <property type="entry name" value="DUF2798"/>
</dbReference>
<keyword evidence="1" id="KW-0812">Transmembrane</keyword>
<protein>
    <submittedName>
        <fullName evidence="2">DUF2798 domain-containing protein</fullName>
    </submittedName>
</protein>
<evidence type="ECO:0000313" key="3">
    <source>
        <dbReference type="Proteomes" id="UP000315103"/>
    </source>
</evidence>
<sequence length="160" mass="17934">MPTTKKESLVFSMIMCFFMVFIMTIYNEVLNGSIFTMSFSKQVVSFIFAYVIALFLDMVLIAPIAKGIGHKVYSMTSKKIFMILTISFFMVTGMAMLMSIFGLVMSSMNTDAVGNISLVNLYLSTFLKNFIFALPLQLIVVGPLVRFIFSKIYVRQAAAA</sequence>
<reference evidence="2 3" key="1">
    <citation type="submission" date="2019-07" db="EMBL/GenBank/DDBJ databases">
        <title>Salinicoccus cyprini sp. nov., isolated from gastro-intestinal tract of mirror carp, Cyprinus carpio var. specularis, collected from Gobind Sagar Reservoir, Himachal Pradesh, India.</title>
        <authorList>
            <person name="Talwar C."/>
            <person name="Singh A.K."/>
            <person name="Lal R."/>
            <person name="Negi R.K."/>
        </authorList>
    </citation>
    <scope>NUCLEOTIDE SEQUENCE [LARGE SCALE GENOMIC DNA]</scope>
    <source>
        <strain evidence="2 3">CT19</strain>
    </source>
</reference>
<dbReference type="Proteomes" id="UP000315103">
    <property type="component" value="Unassembled WGS sequence"/>
</dbReference>
<keyword evidence="3" id="KW-1185">Reference proteome</keyword>
<feature type="transmembrane region" description="Helical" evidence="1">
    <location>
        <begin position="80"/>
        <end position="106"/>
    </location>
</feature>
<dbReference type="Pfam" id="PF11391">
    <property type="entry name" value="DUF2798"/>
    <property type="match status" value="2"/>
</dbReference>